<feature type="transmembrane region" description="Helical" evidence="9">
    <location>
        <begin position="217"/>
        <end position="236"/>
    </location>
</feature>
<protein>
    <recommendedName>
        <fullName evidence="10">Major facilitator superfamily (MFS) profile domain-containing protein</fullName>
    </recommendedName>
</protein>
<evidence type="ECO:0000256" key="6">
    <source>
        <dbReference type="ARBA" id="ARBA00023136"/>
    </source>
</evidence>
<dbReference type="GO" id="GO:0005351">
    <property type="term" value="F:carbohydrate:proton symporter activity"/>
    <property type="evidence" value="ECO:0007669"/>
    <property type="project" value="TreeGrafter"/>
</dbReference>
<evidence type="ECO:0000313" key="12">
    <source>
        <dbReference type="Proteomes" id="UP000651452"/>
    </source>
</evidence>
<name>A0A8H7MJS1_9PLEO</name>
<dbReference type="Pfam" id="PF00083">
    <property type="entry name" value="Sugar_tr"/>
    <property type="match status" value="1"/>
</dbReference>
<keyword evidence="6 9" id="KW-0472">Membrane</keyword>
<feature type="transmembrane region" description="Helical" evidence="9">
    <location>
        <begin position="414"/>
        <end position="432"/>
    </location>
</feature>
<dbReference type="GO" id="GO:0016020">
    <property type="term" value="C:membrane"/>
    <property type="evidence" value="ECO:0007669"/>
    <property type="project" value="UniProtKB-SubCell"/>
</dbReference>
<feature type="transmembrane region" description="Helical" evidence="9">
    <location>
        <begin position="184"/>
        <end position="205"/>
    </location>
</feature>
<evidence type="ECO:0000256" key="4">
    <source>
        <dbReference type="ARBA" id="ARBA00022692"/>
    </source>
</evidence>
<keyword evidence="12" id="KW-1185">Reference proteome</keyword>
<dbReference type="InterPro" id="IPR050360">
    <property type="entry name" value="MFS_Sugar_Transporters"/>
</dbReference>
<dbReference type="PANTHER" id="PTHR48022:SF5">
    <property type="entry name" value="ALPHA-GLUCOSIDES PERMEASE MPH2-RELATED"/>
    <property type="match status" value="1"/>
</dbReference>
<evidence type="ECO:0000256" key="7">
    <source>
        <dbReference type="RuleBase" id="RU003346"/>
    </source>
</evidence>
<evidence type="ECO:0000256" key="2">
    <source>
        <dbReference type="ARBA" id="ARBA00010992"/>
    </source>
</evidence>
<feature type="transmembrane region" description="Helical" evidence="9">
    <location>
        <begin position="503"/>
        <end position="521"/>
    </location>
</feature>
<evidence type="ECO:0000256" key="5">
    <source>
        <dbReference type="ARBA" id="ARBA00022989"/>
    </source>
</evidence>
<comment type="similarity">
    <text evidence="2 7">Belongs to the major facilitator superfamily. Sugar transporter (TC 2.A.1.1) family.</text>
</comment>
<keyword evidence="5 9" id="KW-1133">Transmembrane helix</keyword>
<keyword evidence="4 9" id="KW-0812">Transmembrane</keyword>
<dbReference type="Proteomes" id="UP000651452">
    <property type="component" value="Unassembled WGS sequence"/>
</dbReference>
<comment type="caution">
    <text evidence="11">The sequence shown here is derived from an EMBL/GenBank/DDBJ whole genome shotgun (WGS) entry which is preliminary data.</text>
</comment>
<dbReference type="SUPFAM" id="SSF103473">
    <property type="entry name" value="MFS general substrate transporter"/>
    <property type="match status" value="1"/>
</dbReference>
<dbReference type="OrthoDB" id="6612291at2759"/>
<dbReference type="NCBIfam" id="TIGR00879">
    <property type="entry name" value="SP"/>
    <property type="match status" value="1"/>
</dbReference>
<feature type="transmembrane region" description="Helical" evidence="9">
    <location>
        <begin position="533"/>
        <end position="554"/>
    </location>
</feature>
<evidence type="ECO:0000256" key="9">
    <source>
        <dbReference type="SAM" id="Phobius"/>
    </source>
</evidence>
<evidence type="ECO:0000256" key="3">
    <source>
        <dbReference type="ARBA" id="ARBA00022448"/>
    </source>
</evidence>
<dbReference type="InterPro" id="IPR003663">
    <property type="entry name" value="Sugar/inositol_transpt"/>
</dbReference>
<dbReference type="InterPro" id="IPR005828">
    <property type="entry name" value="MFS_sugar_transport-like"/>
</dbReference>
<comment type="subcellular location">
    <subcellularLocation>
        <location evidence="1">Membrane</location>
        <topology evidence="1">Multi-pass membrane protein</topology>
    </subcellularLocation>
</comment>
<feature type="region of interest" description="Disordered" evidence="8">
    <location>
        <begin position="1"/>
        <end position="32"/>
    </location>
</feature>
<keyword evidence="3 7" id="KW-0813">Transport</keyword>
<feature type="transmembrane region" description="Helical" evidence="9">
    <location>
        <begin position="256"/>
        <end position="277"/>
    </location>
</feature>
<accession>A0A8H7MJS1</accession>
<dbReference type="InterPro" id="IPR020846">
    <property type="entry name" value="MFS_dom"/>
</dbReference>
<proteinExistence type="inferred from homology"/>
<evidence type="ECO:0000313" key="11">
    <source>
        <dbReference type="EMBL" id="KAF9697778.1"/>
    </source>
</evidence>
<feature type="transmembrane region" description="Helical" evidence="9">
    <location>
        <begin position="159"/>
        <end position="178"/>
    </location>
</feature>
<feature type="transmembrane region" description="Helical" evidence="9">
    <location>
        <begin position="466"/>
        <end position="491"/>
    </location>
</feature>
<feature type="domain" description="Major facilitator superfamily (MFS) profile" evidence="10">
    <location>
        <begin position="82"/>
        <end position="560"/>
    </location>
</feature>
<dbReference type="EMBL" id="RZGK01000007">
    <property type="protein sequence ID" value="KAF9697778.1"/>
    <property type="molecule type" value="Genomic_DNA"/>
</dbReference>
<feature type="transmembrane region" description="Helical" evidence="9">
    <location>
        <begin position="124"/>
        <end position="147"/>
    </location>
</feature>
<evidence type="ECO:0000259" key="10">
    <source>
        <dbReference type="PROSITE" id="PS50850"/>
    </source>
</evidence>
<sequence>MIPTSKTEGQNVLGQTPSSPTQHQNRMCSDSSGDTNLSAAFTNTTYNSASPCLPGSWTATNDVEQSMTLRKGLCRYPKAIMWSVLFSLTLIMEGYSTILVPNLYSLGPFRRQFGTLQHNGDYEISAIWQSALVNGALAGQIVGLFAAGWLAEKIGYRRTLMTGLAAITAFITITFFATSKPMLLVGQCLLGAPWGVFQTISTVYAGDVLPVQLRGYLTTYVNACWVIGQLIASVVLRTMLSISSQWAYRIPFGLQWAFPIPIFAVVLLAPESPWWLVRQDRFKEAKTSLRRLRRQDEDESIADFDAGLEETLRYIKQTNDSEKEAQSGTRYIDCFRGVDRRRTEITCMCWIIQTLCGSTFMGFSTYFYEQAGLGARHAFTLSLAQFALGLLGVLASWLLLSYLGRRTIYLSGQILTFLCVLLIGILACIPHSHPSTSSTTTNVPRSTGGRVAVGESRTGGPGPIPWAIAALLLVFTAVYDATIGPLCYTLVSEIPSTRLRSKTIVLARNCYNISGIITNLITPRMLNPTAWAWGAKAGFFWAGTSVVGIVWSYCRLPETKERSFAEIDILFRNKTKARKFKGTRIVGATQRREEGGTSKANEA</sequence>
<dbReference type="AlphaFoldDB" id="A0A8H7MJS1"/>
<dbReference type="PROSITE" id="PS50850">
    <property type="entry name" value="MFS"/>
    <property type="match status" value="1"/>
</dbReference>
<evidence type="ECO:0000256" key="8">
    <source>
        <dbReference type="SAM" id="MobiDB-lite"/>
    </source>
</evidence>
<dbReference type="FunFam" id="1.20.1250.20:FF:000078">
    <property type="entry name" value="MFS maltose transporter, putative"/>
    <property type="match status" value="1"/>
</dbReference>
<feature type="transmembrane region" description="Helical" evidence="9">
    <location>
        <begin position="79"/>
        <end position="104"/>
    </location>
</feature>
<dbReference type="PANTHER" id="PTHR48022">
    <property type="entry name" value="PLASTIDIC GLUCOSE TRANSPORTER 4"/>
    <property type="match status" value="1"/>
</dbReference>
<gene>
    <name evidence="11" type="ORF">EKO04_004050</name>
</gene>
<feature type="transmembrane region" description="Helical" evidence="9">
    <location>
        <begin position="345"/>
        <end position="367"/>
    </location>
</feature>
<feature type="transmembrane region" description="Helical" evidence="9">
    <location>
        <begin position="379"/>
        <end position="402"/>
    </location>
</feature>
<reference evidence="11" key="2">
    <citation type="submission" date="2020-09" db="EMBL/GenBank/DDBJ databases">
        <title>Reference genome assembly for Australian Ascochyta lentis isolate Al4.</title>
        <authorList>
            <person name="Lee R.C."/>
            <person name="Farfan-Caceres L.M."/>
            <person name="Debler J.W."/>
            <person name="Williams A.H."/>
            <person name="Henares B.M."/>
        </authorList>
    </citation>
    <scope>NUCLEOTIDE SEQUENCE</scope>
    <source>
        <strain evidence="11">Al4</strain>
    </source>
</reference>
<organism evidence="11 12">
    <name type="scientific">Ascochyta lentis</name>
    <dbReference type="NCBI Taxonomy" id="205686"/>
    <lineage>
        <taxon>Eukaryota</taxon>
        <taxon>Fungi</taxon>
        <taxon>Dikarya</taxon>
        <taxon>Ascomycota</taxon>
        <taxon>Pezizomycotina</taxon>
        <taxon>Dothideomycetes</taxon>
        <taxon>Pleosporomycetidae</taxon>
        <taxon>Pleosporales</taxon>
        <taxon>Pleosporineae</taxon>
        <taxon>Didymellaceae</taxon>
        <taxon>Ascochyta</taxon>
    </lineage>
</organism>
<dbReference type="InterPro" id="IPR036259">
    <property type="entry name" value="MFS_trans_sf"/>
</dbReference>
<evidence type="ECO:0000256" key="1">
    <source>
        <dbReference type="ARBA" id="ARBA00004141"/>
    </source>
</evidence>
<dbReference type="Gene3D" id="1.20.1250.20">
    <property type="entry name" value="MFS general substrate transporter like domains"/>
    <property type="match status" value="1"/>
</dbReference>
<reference evidence="11" key="1">
    <citation type="submission" date="2018-12" db="EMBL/GenBank/DDBJ databases">
        <authorList>
            <person name="Syme R.A."/>
            <person name="Farfan-Caceres L."/>
            <person name="Lichtenzveig J."/>
        </authorList>
    </citation>
    <scope>NUCLEOTIDE SEQUENCE</scope>
    <source>
        <strain evidence="11">Al4</strain>
    </source>
</reference>